<evidence type="ECO:0000259" key="2">
    <source>
        <dbReference type="PROSITE" id="PS50042"/>
    </source>
</evidence>
<dbReference type="PROSITE" id="PS50042">
    <property type="entry name" value="CNMP_BINDING_3"/>
    <property type="match status" value="1"/>
</dbReference>
<dbReference type="EMBL" id="FUZE01000040">
    <property type="protein sequence ID" value="SKC12537.1"/>
    <property type="molecule type" value="Genomic_DNA"/>
</dbReference>
<dbReference type="Gene3D" id="2.60.120.10">
    <property type="entry name" value="Jelly Rolls"/>
    <property type="match status" value="1"/>
</dbReference>
<dbReference type="InterPro" id="IPR014710">
    <property type="entry name" value="RmlC-like_jellyroll"/>
</dbReference>
<reference evidence="3 4" key="1">
    <citation type="submission" date="2017-02" db="EMBL/GenBank/DDBJ databases">
        <authorList>
            <person name="Varghese N."/>
            <person name="Submissions S."/>
        </authorList>
    </citation>
    <scope>NUCLEOTIDE SEQUENCE [LARGE SCALE GENOMIC DNA]</scope>
    <source>
        <strain evidence="3 4">DSM 16775</strain>
    </source>
</reference>
<name>A0ABY1LF15_9FLAO</name>
<sequence length="225" mass="26433">MKVRSKDQKGVTKTPQFNETESLSSRRTVEEHRDDVYNSLYDYFRNYTKFQLSSLDQMLIRAAFKLEKVRRRQFLVQEGDLCKYICYVTSGALRIYSVNERGQEAVVAFALEGNWISDWESVVKQTPSRYYIDAVEDSEIMQISPVELHALEAQVPAISEFLRLEQRSVAVTTQKRIHTAISMNAEERYRDLLEHHPKYFQRFSQNMIASYLGITPETLSRLRKR</sequence>
<dbReference type="CDD" id="cd00038">
    <property type="entry name" value="CAP_ED"/>
    <property type="match status" value="1"/>
</dbReference>
<dbReference type="InterPro" id="IPR000595">
    <property type="entry name" value="cNMP-bd_dom"/>
</dbReference>
<protein>
    <submittedName>
        <fullName evidence="3">cAMP-binding domain of CRP or a regulatory subunit of cAMP-dependent protein kinases</fullName>
    </submittedName>
</protein>
<feature type="region of interest" description="Disordered" evidence="1">
    <location>
        <begin position="1"/>
        <end position="28"/>
    </location>
</feature>
<dbReference type="SUPFAM" id="SSF51206">
    <property type="entry name" value="cAMP-binding domain-like"/>
    <property type="match status" value="1"/>
</dbReference>
<dbReference type="Proteomes" id="UP000190669">
    <property type="component" value="Unassembled WGS sequence"/>
</dbReference>
<feature type="compositionally biased region" description="Basic and acidic residues" evidence="1">
    <location>
        <begin position="1"/>
        <end position="10"/>
    </location>
</feature>
<evidence type="ECO:0000313" key="4">
    <source>
        <dbReference type="Proteomes" id="UP000190669"/>
    </source>
</evidence>
<dbReference type="Pfam" id="PF00027">
    <property type="entry name" value="cNMP_binding"/>
    <property type="match status" value="1"/>
</dbReference>
<proteinExistence type="predicted"/>
<organism evidence="3 4">
    <name type="scientific">Chryseobacterium balustinum</name>
    <dbReference type="NCBI Taxonomy" id="246"/>
    <lineage>
        <taxon>Bacteria</taxon>
        <taxon>Pseudomonadati</taxon>
        <taxon>Bacteroidota</taxon>
        <taxon>Flavobacteriia</taxon>
        <taxon>Flavobacteriales</taxon>
        <taxon>Weeksellaceae</taxon>
        <taxon>Chryseobacterium group</taxon>
        <taxon>Chryseobacterium</taxon>
    </lineage>
</organism>
<keyword evidence="4" id="KW-1185">Reference proteome</keyword>
<evidence type="ECO:0000256" key="1">
    <source>
        <dbReference type="SAM" id="MobiDB-lite"/>
    </source>
</evidence>
<feature type="compositionally biased region" description="Polar residues" evidence="1">
    <location>
        <begin position="11"/>
        <end position="26"/>
    </location>
</feature>
<dbReference type="RefSeq" id="WP_079467199.1">
    <property type="nucleotide sequence ID" value="NZ_CP033934.1"/>
</dbReference>
<evidence type="ECO:0000313" key="3">
    <source>
        <dbReference type="EMBL" id="SKC12537.1"/>
    </source>
</evidence>
<comment type="caution">
    <text evidence="3">The sequence shown here is derived from an EMBL/GenBank/DDBJ whole genome shotgun (WGS) entry which is preliminary data.</text>
</comment>
<feature type="domain" description="Cyclic nucleotide-binding" evidence="2">
    <location>
        <begin position="43"/>
        <end position="144"/>
    </location>
</feature>
<dbReference type="SMART" id="SM00100">
    <property type="entry name" value="cNMP"/>
    <property type="match status" value="1"/>
</dbReference>
<accession>A0ABY1LF15</accession>
<dbReference type="InterPro" id="IPR018490">
    <property type="entry name" value="cNMP-bd_dom_sf"/>
</dbReference>
<gene>
    <name evidence="3" type="ORF">SAMN05421800_14011</name>
</gene>